<evidence type="ECO:0000259" key="1">
    <source>
        <dbReference type="PROSITE" id="PS51186"/>
    </source>
</evidence>
<dbReference type="Pfam" id="PF13508">
    <property type="entry name" value="Acetyltransf_7"/>
    <property type="match status" value="1"/>
</dbReference>
<dbReference type="RefSeq" id="WP_369061121.1">
    <property type="nucleotide sequence ID" value="NZ_CP158375.1"/>
</dbReference>
<dbReference type="CDD" id="cd04301">
    <property type="entry name" value="NAT_SF"/>
    <property type="match status" value="1"/>
</dbReference>
<feature type="domain" description="N-acetyltransferase" evidence="1">
    <location>
        <begin position="14"/>
        <end position="152"/>
    </location>
</feature>
<dbReference type="AlphaFoldDB" id="A0AB39KVA4"/>
<organism evidence="2">
    <name type="scientific">Caulobacter sp. 73W</name>
    <dbReference type="NCBI Taxonomy" id="3161137"/>
    <lineage>
        <taxon>Bacteria</taxon>
        <taxon>Pseudomonadati</taxon>
        <taxon>Pseudomonadota</taxon>
        <taxon>Alphaproteobacteria</taxon>
        <taxon>Caulobacterales</taxon>
        <taxon>Caulobacteraceae</taxon>
        <taxon>Caulobacter</taxon>
    </lineage>
</organism>
<dbReference type="Gene3D" id="3.40.630.30">
    <property type="match status" value="1"/>
</dbReference>
<dbReference type="InterPro" id="IPR000182">
    <property type="entry name" value="GNAT_dom"/>
</dbReference>
<protein>
    <submittedName>
        <fullName evidence="2">GNAT family N-acetyltransferase</fullName>
    </submittedName>
</protein>
<dbReference type="PROSITE" id="PS51186">
    <property type="entry name" value="GNAT"/>
    <property type="match status" value="1"/>
</dbReference>
<evidence type="ECO:0000313" key="2">
    <source>
        <dbReference type="EMBL" id="XDO97724.1"/>
    </source>
</evidence>
<proteinExistence type="predicted"/>
<dbReference type="PANTHER" id="PTHR43233:SF1">
    <property type="entry name" value="FAMILY N-ACETYLTRANSFERASE, PUTATIVE (AFU_ORTHOLOGUE AFUA_6G03350)-RELATED"/>
    <property type="match status" value="1"/>
</dbReference>
<dbReference type="InterPro" id="IPR016181">
    <property type="entry name" value="Acyl_CoA_acyltransferase"/>
</dbReference>
<reference evidence="2" key="1">
    <citation type="submission" date="2024-06" db="EMBL/GenBank/DDBJ databases">
        <title>Caulobacter inopinatus, sp. nov.</title>
        <authorList>
            <person name="Donachie S.P."/>
        </authorList>
    </citation>
    <scope>NUCLEOTIDE SEQUENCE</scope>
    <source>
        <strain evidence="2">73W</strain>
    </source>
</reference>
<dbReference type="SUPFAM" id="SSF55729">
    <property type="entry name" value="Acyl-CoA N-acyltransferases (Nat)"/>
    <property type="match status" value="1"/>
</dbReference>
<name>A0AB39KVA4_9CAUL</name>
<dbReference type="GO" id="GO:0016747">
    <property type="term" value="F:acyltransferase activity, transferring groups other than amino-acyl groups"/>
    <property type="evidence" value="ECO:0007669"/>
    <property type="project" value="InterPro"/>
</dbReference>
<dbReference type="InterPro" id="IPR053144">
    <property type="entry name" value="Acetyltransferase_Butenolide"/>
</dbReference>
<sequence>MTASTTYELAHGDYVVSDDQARFDLDRAYRWIGEESYWAQGIPRATMDKAVRNSLTFGVYAPSGEMAAMARVVTDRATFAWLCDVFVDEGHRGQGLGKAIMVAFTEHPDLQGLRRRNLATADAHGLYTQYGFKPIEGVDRWMEIVDKDVYRRG</sequence>
<accession>A0AB39KVA4</accession>
<dbReference type="PANTHER" id="PTHR43233">
    <property type="entry name" value="FAMILY N-ACETYLTRANSFERASE, PUTATIVE (AFU_ORTHOLOGUE AFUA_6G03350)-RELATED"/>
    <property type="match status" value="1"/>
</dbReference>
<gene>
    <name evidence="2" type="ORF">ABOZ73_04715</name>
</gene>
<dbReference type="EMBL" id="CP158375">
    <property type="protein sequence ID" value="XDO97724.1"/>
    <property type="molecule type" value="Genomic_DNA"/>
</dbReference>